<reference evidence="2" key="1">
    <citation type="submission" date="2020-10" db="EMBL/GenBank/DDBJ databases">
        <authorList>
            <person name="Gilroy R."/>
        </authorList>
    </citation>
    <scope>NUCLEOTIDE SEQUENCE</scope>
    <source>
        <strain evidence="2">CHK178-757</strain>
    </source>
</reference>
<evidence type="ECO:0000313" key="2">
    <source>
        <dbReference type="EMBL" id="HIS47328.1"/>
    </source>
</evidence>
<dbReference type="SMART" id="SM00332">
    <property type="entry name" value="PP2Cc"/>
    <property type="match status" value="1"/>
</dbReference>
<dbReference type="AlphaFoldDB" id="A0A9D1F4F6"/>
<protein>
    <submittedName>
        <fullName evidence="2">Serine/threonine-protein phosphatase</fullName>
    </submittedName>
</protein>
<dbReference type="InterPro" id="IPR001932">
    <property type="entry name" value="PPM-type_phosphatase-like_dom"/>
</dbReference>
<dbReference type="Proteomes" id="UP000823927">
    <property type="component" value="Unassembled WGS sequence"/>
</dbReference>
<organism evidence="2 3">
    <name type="scientific">Candidatus Scybalocola faecigallinarum</name>
    <dbReference type="NCBI Taxonomy" id="2840941"/>
    <lineage>
        <taxon>Bacteria</taxon>
        <taxon>Bacillati</taxon>
        <taxon>Bacillota</taxon>
        <taxon>Clostridia</taxon>
        <taxon>Lachnospirales</taxon>
        <taxon>Lachnospiraceae</taxon>
        <taxon>Lachnospiraceae incertae sedis</taxon>
        <taxon>Candidatus Scybalocola (ex Gilroy et al. 2021)</taxon>
    </lineage>
</organism>
<dbReference type="PROSITE" id="PS51746">
    <property type="entry name" value="PPM_2"/>
    <property type="match status" value="1"/>
</dbReference>
<dbReference type="SUPFAM" id="SSF81606">
    <property type="entry name" value="PP2C-like"/>
    <property type="match status" value="1"/>
</dbReference>
<dbReference type="CDD" id="cd00143">
    <property type="entry name" value="PP2Cc"/>
    <property type="match status" value="1"/>
</dbReference>
<evidence type="ECO:0000313" key="3">
    <source>
        <dbReference type="Proteomes" id="UP000823927"/>
    </source>
</evidence>
<reference evidence="2" key="2">
    <citation type="journal article" date="2021" name="PeerJ">
        <title>Extensive microbial diversity within the chicken gut microbiome revealed by metagenomics and culture.</title>
        <authorList>
            <person name="Gilroy R."/>
            <person name="Ravi A."/>
            <person name="Getino M."/>
            <person name="Pursley I."/>
            <person name="Horton D.L."/>
            <person name="Alikhan N.F."/>
            <person name="Baker D."/>
            <person name="Gharbi K."/>
            <person name="Hall N."/>
            <person name="Watson M."/>
            <person name="Adriaenssens E.M."/>
            <person name="Foster-Nyarko E."/>
            <person name="Jarju S."/>
            <person name="Secka A."/>
            <person name="Antonio M."/>
            <person name="Oren A."/>
            <person name="Chaudhuri R.R."/>
            <person name="La Ragione R."/>
            <person name="Hildebrand F."/>
            <person name="Pallen M.J."/>
        </authorList>
    </citation>
    <scope>NUCLEOTIDE SEQUENCE</scope>
    <source>
        <strain evidence="2">CHK178-757</strain>
    </source>
</reference>
<dbReference type="SMART" id="SM00331">
    <property type="entry name" value="PP2C_SIG"/>
    <property type="match status" value="1"/>
</dbReference>
<accession>A0A9D1F4F6</accession>
<dbReference type="Pfam" id="PF13672">
    <property type="entry name" value="PP2C_2"/>
    <property type="match status" value="1"/>
</dbReference>
<gene>
    <name evidence="2" type="ORF">IAB46_07195</name>
</gene>
<dbReference type="Gene3D" id="3.60.40.10">
    <property type="entry name" value="PPM-type phosphatase domain"/>
    <property type="match status" value="1"/>
</dbReference>
<dbReference type="EMBL" id="DVIT01000027">
    <property type="protein sequence ID" value="HIS47328.1"/>
    <property type="molecule type" value="Genomic_DNA"/>
</dbReference>
<comment type="caution">
    <text evidence="2">The sequence shown here is derived from an EMBL/GenBank/DDBJ whole genome shotgun (WGS) entry which is preliminary data.</text>
</comment>
<evidence type="ECO:0000259" key="1">
    <source>
        <dbReference type="PROSITE" id="PS51746"/>
    </source>
</evidence>
<proteinExistence type="predicted"/>
<feature type="domain" description="PPM-type phosphatase" evidence="1">
    <location>
        <begin position="3"/>
        <end position="238"/>
    </location>
</feature>
<sequence length="247" mass="27324">MVEVASYSDKGGRDYNEDSVAVFEGEDRVCVIVADGLGGHGGGKTASETASGLMARAFANSPDPVDEQWLNEIFDSANQAVLYHQTARCRMKTTCVALFIRDGGAWWAHAGDSRLYHFVEGALEFCTMDHSVSQMAVLSGEITRAQIRFHEDRNKVLRALGADEDIKADIDYAPVFDGRFHAFLLCSDGFWEYVLEGEMEIDLSKAQTPGEWIGYMTERLEKKVSGKNDNYTAAAVFVIPDEIDDGR</sequence>
<name>A0A9D1F4F6_9FIRM</name>
<dbReference type="InterPro" id="IPR036457">
    <property type="entry name" value="PPM-type-like_dom_sf"/>
</dbReference>